<reference evidence="2" key="2">
    <citation type="submission" date="2020-06" db="EMBL/GenBank/DDBJ databases">
        <title>Whole Genome Sequence of Bradyrhizobium sp. Strain 323S2.</title>
        <authorList>
            <person name="Bromfield E.S.P."/>
        </authorList>
    </citation>
    <scope>NUCLEOTIDE SEQUENCE [LARGE SCALE GENOMIC DNA]</scope>
    <source>
        <strain evidence="2">323S2</strain>
    </source>
</reference>
<evidence type="ECO:0000313" key="4">
    <source>
        <dbReference type="EMBL" id="UGX89453.1"/>
    </source>
</evidence>
<keyword evidence="3" id="KW-0614">Plasmid</keyword>
<dbReference type="EMBL" id="JAGEMI010000002">
    <property type="protein sequence ID" value="MBO1868894.1"/>
    <property type="molecule type" value="Genomic_DNA"/>
</dbReference>
<geneLocation type="plasmid" evidence="3 6">
    <name>pBb144S4b</name>
</geneLocation>
<proteinExistence type="predicted"/>
<evidence type="ECO:0000313" key="2">
    <source>
        <dbReference type="EMBL" id="NYY96281.1"/>
    </source>
</evidence>
<accession>A0A7Z0QLQ6</accession>
<organism evidence="2">
    <name type="scientific">Bradyrhizobium barranii subsp. barranii</name>
    <dbReference type="NCBI Taxonomy" id="2823807"/>
    <lineage>
        <taxon>Bacteria</taxon>
        <taxon>Pseudomonadati</taxon>
        <taxon>Pseudomonadota</taxon>
        <taxon>Alphaproteobacteria</taxon>
        <taxon>Hyphomicrobiales</taxon>
        <taxon>Nitrobacteraceae</taxon>
        <taxon>Bradyrhizobium</taxon>
        <taxon>Bradyrhizobium barranii</taxon>
    </lineage>
</organism>
<evidence type="ECO:0000313" key="3">
    <source>
        <dbReference type="EMBL" id="UEM18125.1"/>
    </source>
</evidence>
<dbReference type="KEGG" id="bban:J4G43_054075"/>
<evidence type="ECO:0000313" key="6">
    <source>
        <dbReference type="Proteomes" id="UP000664702"/>
    </source>
</evidence>
<dbReference type="EMBL" id="JACBFH010000002">
    <property type="protein sequence ID" value="NYY96281.1"/>
    <property type="molecule type" value="Genomic_DNA"/>
</dbReference>
<reference evidence="1" key="3">
    <citation type="submission" date="2021-03" db="EMBL/GenBank/DDBJ databases">
        <title>Whole Genome Sequence of Bradyrhizobium sp. Strain 144S4.</title>
        <authorList>
            <person name="Bromfield E.S.P."/>
            <person name="Cloutier S."/>
        </authorList>
    </citation>
    <scope>NUCLEOTIDE SEQUENCE [LARGE SCALE GENOMIC DNA]</scope>
    <source>
        <strain evidence="1">144S4</strain>
    </source>
</reference>
<protein>
    <submittedName>
        <fullName evidence="2">Uncharacterized protein</fullName>
    </submittedName>
</protein>
<sequence>MAPQTLPTVRVFAPELWGEVDRFANFYGETYKFSDRDRRAVSGVATHLEKAITLRALAVKLRPGLDIDRDQLNKNGFTPAVNSRELSTVIEAAVLELYSSVDCTVKVLHAIYSKGSRSFPGSTRKLFQNIDKVTGGFPEELKDAIRSAHWYNGLLYWRDELTHLATGGCSLDHNTGSVSYMHTGMRQHGNAYIINDVFAWIDDAIEKINAFTGVIFHLLNSTLKSALVQQVCGFVEGRILIRYLDPTEPLDFNSGRCFAYQWFEKPENPTCPIVEHCGAYKRKMPPGPPVTAA</sequence>
<geneLocation type="plasmid" evidence="4 5">
    <name>pBb323S2d</name>
</geneLocation>
<reference evidence="4 5" key="1">
    <citation type="journal article" date="2017" name="Syst. Appl. Microbiol.">
        <title>Soybeans inoculated with root zone soils of Canadian native legumes harbour diverse and novel Bradyrhizobium spp. that possess agricultural potential.</title>
        <authorList>
            <person name="Bromfield E.S.P."/>
            <person name="Cloutier S."/>
            <person name="Tambong J.T."/>
            <person name="Tran Thi T.V."/>
        </authorList>
    </citation>
    <scope>NUCLEOTIDE SEQUENCE [LARGE SCALE GENOMIC DNA]</scope>
    <source>
        <strain evidence="4 5">323S2</strain>
    </source>
</reference>
<evidence type="ECO:0000313" key="5">
    <source>
        <dbReference type="Proteomes" id="UP000564836"/>
    </source>
</evidence>
<name>A0A7Z0QLQ6_9BRAD</name>
<evidence type="ECO:0000313" key="1">
    <source>
        <dbReference type="EMBL" id="MBO1868894.1"/>
    </source>
</evidence>
<dbReference type="Proteomes" id="UP000564836">
    <property type="component" value="Plasmid pBb323S2d"/>
</dbReference>
<dbReference type="AlphaFoldDB" id="A0A7Z0QLQ6"/>
<reference evidence="5 6" key="4">
    <citation type="journal article" date="2022" name="Int. J. Syst. Evol. Microbiol.">
        <title>Strains of Bradyrhizobium barranii sp. nov. associated with legumes native to Canada are symbionts of soybeans and belong to different subspecies (subsp. barranii subsp. nov. and subsp. apii subsp. nov.) and symbiovars (sv. glycinearum and sv. septentrionale).</title>
        <authorList>
            <person name="Bromfield E.S.P."/>
            <person name="Cloutier S."/>
            <person name="Wasai-Hara S."/>
            <person name="Minamisawa K."/>
        </authorList>
    </citation>
    <scope>NUCLEOTIDE SEQUENCE [LARGE SCALE GENOMIC DNA]</scope>
    <source>
        <strain evidence="6">144S4</strain>
        <strain evidence="5">323S2</strain>
        <plasmid evidence="6">pBb144S4b</plasmid>
        <plasmid evidence="3 5">pBb323S2d</plasmid>
    </source>
</reference>
<gene>
    <name evidence="4" type="ORF">G6321_00000605</name>
    <name evidence="2" type="ORF">G6321_50140</name>
    <name evidence="3" type="ORF">J4G43_054075</name>
    <name evidence="1" type="ORF">J4G43_51420</name>
</gene>
<dbReference type="Proteomes" id="UP000664702">
    <property type="component" value="Plasmid pBb144S4b"/>
</dbReference>
<dbReference type="RefSeq" id="WP_049808081.1">
    <property type="nucleotide sequence ID" value="NZ_CP049701.1"/>
</dbReference>
<dbReference type="EMBL" id="CP086138">
    <property type="protein sequence ID" value="UEM18125.1"/>
    <property type="molecule type" value="Genomic_DNA"/>
</dbReference>
<dbReference type="EMBL" id="CP088277">
    <property type="protein sequence ID" value="UGX89453.1"/>
    <property type="molecule type" value="Genomic_DNA"/>
</dbReference>